<evidence type="ECO:0000313" key="2">
    <source>
        <dbReference type="Proteomes" id="UP000192573"/>
    </source>
</evidence>
<dbReference type="InterPro" id="IPR031582">
    <property type="entry name" value="TadF"/>
</dbReference>
<dbReference type="RefSeq" id="WP_053390204.1">
    <property type="nucleotide sequence ID" value="NZ_CP077300.1"/>
</dbReference>
<evidence type="ECO:0000313" key="1">
    <source>
        <dbReference type="EMBL" id="OQM40657.1"/>
    </source>
</evidence>
<dbReference type="AlphaFoldDB" id="A0A1V8NWF6"/>
<proteinExistence type="predicted"/>
<comment type="caution">
    <text evidence="1">The sequence shown here is derived from an EMBL/GenBank/DDBJ whole genome shotgun (WGS) entry which is preliminary data.</text>
</comment>
<reference evidence="1 2" key="1">
    <citation type="submission" date="2017-03" db="EMBL/GenBank/DDBJ databases">
        <authorList>
            <person name="Afonso C.L."/>
            <person name="Miller P.J."/>
            <person name="Scott M.A."/>
            <person name="Spackman E."/>
            <person name="Goraichik I."/>
            <person name="Dimitrov K.M."/>
            <person name="Suarez D.L."/>
            <person name="Swayne D.E."/>
        </authorList>
    </citation>
    <scope>NUCLEOTIDE SEQUENCE [LARGE SCALE GENOMIC DNA]</scope>
    <source>
        <strain evidence="1 2">ATCC 51113</strain>
    </source>
</reference>
<sequence>MTTIGERLNCEKGSVAVEAAFVFLFFSGLFIYALQQTYVMVLSYSAEKTSAQVASLVAQRSTLFSNKNLQAKDIELLRHHIQALGESSKEFFDLYVEEVAYQTDAYQVIHIPSKDGTQCSLKKKLSAYSFNVQTSFAKNNGMYRVTVCRKISNMFYSDGDLVIGSSSVMPGHHH</sequence>
<name>A0A1V8NWF6_CITBR</name>
<gene>
    <name evidence="1" type="ORF">BZK42_17295</name>
</gene>
<dbReference type="Pfam" id="PF16964">
    <property type="entry name" value="TadF"/>
    <property type="match status" value="1"/>
</dbReference>
<dbReference type="EMBL" id="NAEW01000008">
    <property type="protein sequence ID" value="OQM40657.1"/>
    <property type="molecule type" value="Genomic_DNA"/>
</dbReference>
<dbReference type="Proteomes" id="UP000192573">
    <property type="component" value="Unassembled WGS sequence"/>
</dbReference>
<protein>
    <recommendedName>
        <fullName evidence="3">Pilus assembly protein</fullName>
    </recommendedName>
</protein>
<accession>A0A1V8NWF6</accession>
<organism evidence="1 2">
    <name type="scientific">Citrobacter braakii</name>
    <dbReference type="NCBI Taxonomy" id="57706"/>
    <lineage>
        <taxon>Bacteria</taxon>
        <taxon>Pseudomonadati</taxon>
        <taxon>Pseudomonadota</taxon>
        <taxon>Gammaproteobacteria</taxon>
        <taxon>Enterobacterales</taxon>
        <taxon>Enterobacteriaceae</taxon>
        <taxon>Citrobacter</taxon>
        <taxon>Citrobacter freundii complex</taxon>
    </lineage>
</organism>
<evidence type="ECO:0008006" key="3">
    <source>
        <dbReference type="Google" id="ProtNLM"/>
    </source>
</evidence>